<dbReference type="PIRSF" id="PIRSF006060">
    <property type="entry name" value="AA_transporter"/>
    <property type="match status" value="1"/>
</dbReference>
<dbReference type="Pfam" id="PF00324">
    <property type="entry name" value="AA_permease"/>
    <property type="match status" value="1"/>
</dbReference>
<keyword evidence="12" id="KW-1185">Reference proteome</keyword>
<evidence type="ECO:0000256" key="1">
    <source>
        <dbReference type="ARBA" id="ARBA00004141"/>
    </source>
</evidence>
<sequence length="547" mass="61602">MTTIAETDSTHRRLKNRHVQLIGIGGTIGTVLFVQLGTALSKGGPGSLFIAFALWCVPVLFITNCTAEMVSYLPISSPFIRFAGRYCDEALEVMAGWNFFFFEAVLVPFELTAVNVVLHFWIKTEYSPAITFAIQMVLYMMINLFAVKWYGESEFWLSIGKMLLALGLICFTFVTMVGGNPLRDAYGFRFWNEPGAFAEYYSTGNKGRFLGFMACFIQACYTITGPEYVSMAAGETAMPRTTMPKAYKSVFYRLTFFFIMGSLCLGIVVPYNDPELLLAIKTNKPGAAASPYVIAMQRLQIPVLPHIVNAMILTACFSAGNSYCFCASRTLYGLALDGHAPKFFKKCTKNGVPIWSTVAVLAVSCLAFLQLGKTASVVLNWIINLVTASQLINNCVICLTYIRFYNGLKVQGISRDTLPYKGFFQPYCAYIALVACAIMTFISGFFVFLDGNWDIPTFLFSYIMIPVNIFVFVTYKVFQKTKWKSIDELDFLSGKAAIDEYEEKEALRIQHKELERERQFQHDLANGNITIHQRIAKIWTQFVEFLF</sequence>
<feature type="transmembrane region" description="Helical" evidence="9">
    <location>
        <begin position="352"/>
        <end position="369"/>
    </location>
</feature>
<feature type="transmembrane region" description="Helical" evidence="9">
    <location>
        <begin position="427"/>
        <end position="449"/>
    </location>
</feature>
<evidence type="ECO:0000259" key="10">
    <source>
        <dbReference type="Pfam" id="PF00324"/>
    </source>
</evidence>
<evidence type="ECO:0000313" key="11">
    <source>
        <dbReference type="EMBL" id="ODQ68160.1"/>
    </source>
</evidence>
<reference evidence="11 12" key="1">
    <citation type="journal article" date="2016" name="Proc. Natl. Acad. Sci. U.S.A.">
        <title>Comparative genomics of biotechnologically important yeasts.</title>
        <authorList>
            <person name="Riley R."/>
            <person name="Haridas S."/>
            <person name="Wolfe K.H."/>
            <person name="Lopes M.R."/>
            <person name="Hittinger C.T."/>
            <person name="Goeker M."/>
            <person name="Salamov A.A."/>
            <person name="Wisecaver J.H."/>
            <person name="Long T.M."/>
            <person name="Calvey C.H."/>
            <person name="Aerts A.L."/>
            <person name="Barry K.W."/>
            <person name="Choi C."/>
            <person name="Clum A."/>
            <person name="Coughlan A.Y."/>
            <person name="Deshpande S."/>
            <person name="Douglass A.P."/>
            <person name="Hanson S.J."/>
            <person name="Klenk H.-P."/>
            <person name="LaButti K.M."/>
            <person name="Lapidus A."/>
            <person name="Lindquist E.A."/>
            <person name="Lipzen A.M."/>
            <person name="Meier-Kolthoff J.P."/>
            <person name="Ohm R.A."/>
            <person name="Otillar R.P."/>
            <person name="Pangilinan J.L."/>
            <person name="Peng Y."/>
            <person name="Rokas A."/>
            <person name="Rosa C.A."/>
            <person name="Scheuner C."/>
            <person name="Sibirny A.A."/>
            <person name="Slot J.C."/>
            <person name="Stielow J.B."/>
            <person name="Sun H."/>
            <person name="Kurtzman C.P."/>
            <person name="Blackwell M."/>
            <person name="Grigoriev I.V."/>
            <person name="Jeffries T.W."/>
        </authorList>
    </citation>
    <scope>NUCLEOTIDE SEQUENCE [LARGE SCALE GENOMIC DNA]</scope>
    <source>
        <strain evidence="11 12">DSM 6958</strain>
    </source>
</reference>
<evidence type="ECO:0000313" key="12">
    <source>
        <dbReference type="Proteomes" id="UP000095009"/>
    </source>
</evidence>
<evidence type="ECO:0000256" key="9">
    <source>
        <dbReference type="SAM" id="Phobius"/>
    </source>
</evidence>
<dbReference type="GO" id="GO:0015171">
    <property type="term" value="F:amino acid transmembrane transporter activity"/>
    <property type="evidence" value="ECO:0007669"/>
    <property type="project" value="TreeGrafter"/>
</dbReference>
<evidence type="ECO:0000256" key="3">
    <source>
        <dbReference type="ARBA" id="ARBA00022448"/>
    </source>
</evidence>
<evidence type="ECO:0000256" key="2">
    <source>
        <dbReference type="ARBA" id="ARBA00006983"/>
    </source>
</evidence>
<comment type="subcellular location">
    <subcellularLocation>
        <location evidence="1">Membrane</location>
        <topology evidence="1">Multi-pass membrane protein</topology>
    </subcellularLocation>
</comment>
<accession>A0A1E3PS52</accession>
<feature type="transmembrane region" description="Helical" evidence="9">
    <location>
        <begin position="250"/>
        <end position="271"/>
    </location>
</feature>
<dbReference type="EMBL" id="KV454406">
    <property type="protein sequence ID" value="ODQ68160.1"/>
    <property type="molecule type" value="Genomic_DNA"/>
</dbReference>
<keyword evidence="6 9" id="KW-1133">Transmembrane helix</keyword>
<keyword evidence="3" id="KW-0813">Transport</keyword>
<gene>
    <name evidence="11" type="ORF">NADFUDRAFT_19230</name>
</gene>
<keyword evidence="7 9" id="KW-0472">Membrane</keyword>
<name>A0A1E3PS52_9ASCO</name>
<dbReference type="STRING" id="857566.A0A1E3PS52"/>
<evidence type="ECO:0000256" key="5">
    <source>
        <dbReference type="ARBA" id="ARBA00022970"/>
    </source>
</evidence>
<evidence type="ECO:0000256" key="7">
    <source>
        <dbReference type="ARBA" id="ARBA00023136"/>
    </source>
</evidence>
<feature type="coiled-coil region" evidence="8">
    <location>
        <begin position="497"/>
        <end position="524"/>
    </location>
</feature>
<dbReference type="AlphaFoldDB" id="A0A1E3PS52"/>
<keyword evidence="8" id="KW-0175">Coiled coil</keyword>
<feature type="transmembrane region" description="Helical" evidence="9">
    <location>
        <begin position="128"/>
        <end position="150"/>
    </location>
</feature>
<feature type="transmembrane region" description="Helical" evidence="9">
    <location>
        <begin position="21"/>
        <end position="40"/>
    </location>
</feature>
<evidence type="ECO:0000256" key="6">
    <source>
        <dbReference type="ARBA" id="ARBA00022989"/>
    </source>
</evidence>
<evidence type="ECO:0000256" key="8">
    <source>
        <dbReference type="SAM" id="Coils"/>
    </source>
</evidence>
<dbReference type="PROSITE" id="PS00218">
    <property type="entry name" value="AMINO_ACID_PERMEASE_1"/>
    <property type="match status" value="1"/>
</dbReference>
<dbReference type="InterPro" id="IPR050524">
    <property type="entry name" value="APC_YAT"/>
</dbReference>
<dbReference type="InterPro" id="IPR004840">
    <property type="entry name" value="Amino_acid_permease_CS"/>
</dbReference>
<feature type="domain" description="Amino acid permease/ SLC12A" evidence="10">
    <location>
        <begin position="18"/>
        <end position="483"/>
    </location>
</feature>
<evidence type="ECO:0000256" key="4">
    <source>
        <dbReference type="ARBA" id="ARBA00022692"/>
    </source>
</evidence>
<feature type="transmembrane region" description="Helical" evidence="9">
    <location>
        <begin position="381"/>
        <end position="406"/>
    </location>
</feature>
<dbReference type="Proteomes" id="UP000095009">
    <property type="component" value="Unassembled WGS sequence"/>
</dbReference>
<keyword evidence="5" id="KW-0029">Amino-acid transport</keyword>
<keyword evidence="4 9" id="KW-0812">Transmembrane</keyword>
<comment type="similarity">
    <text evidence="2">Belongs to the amino acid-polyamine-organocation (APC) superfamily. YAT (TC 2.A.3.10) family.</text>
</comment>
<dbReference type="Gene3D" id="1.20.1740.10">
    <property type="entry name" value="Amino acid/polyamine transporter I"/>
    <property type="match status" value="1"/>
</dbReference>
<feature type="transmembrane region" description="Helical" evidence="9">
    <location>
        <begin position="162"/>
        <end position="182"/>
    </location>
</feature>
<feature type="transmembrane region" description="Helical" evidence="9">
    <location>
        <begin position="455"/>
        <end position="475"/>
    </location>
</feature>
<dbReference type="FunFam" id="1.20.1740.10:FF:000006">
    <property type="entry name" value="General amino acid permease"/>
    <property type="match status" value="1"/>
</dbReference>
<dbReference type="OrthoDB" id="10062876at2759"/>
<feature type="transmembrane region" description="Helical" evidence="9">
    <location>
        <begin position="209"/>
        <end position="229"/>
    </location>
</feature>
<feature type="transmembrane region" description="Helical" evidence="9">
    <location>
        <begin position="52"/>
        <end position="75"/>
    </location>
</feature>
<dbReference type="GO" id="GO:0016020">
    <property type="term" value="C:membrane"/>
    <property type="evidence" value="ECO:0007669"/>
    <property type="project" value="UniProtKB-SubCell"/>
</dbReference>
<dbReference type="PANTHER" id="PTHR43341">
    <property type="entry name" value="AMINO ACID PERMEASE"/>
    <property type="match status" value="1"/>
</dbReference>
<protein>
    <recommendedName>
        <fullName evidence="10">Amino acid permease/ SLC12A domain-containing protein</fullName>
    </recommendedName>
</protein>
<organism evidence="11 12">
    <name type="scientific">Nadsonia fulvescens var. elongata DSM 6958</name>
    <dbReference type="NCBI Taxonomy" id="857566"/>
    <lineage>
        <taxon>Eukaryota</taxon>
        <taxon>Fungi</taxon>
        <taxon>Dikarya</taxon>
        <taxon>Ascomycota</taxon>
        <taxon>Saccharomycotina</taxon>
        <taxon>Dipodascomycetes</taxon>
        <taxon>Dipodascales</taxon>
        <taxon>Dipodascales incertae sedis</taxon>
        <taxon>Nadsonia</taxon>
    </lineage>
</organism>
<dbReference type="PANTHER" id="PTHR43341:SF15">
    <property type="entry name" value="GENERAL AMINO ACID PERMEASE AGP2"/>
    <property type="match status" value="1"/>
</dbReference>
<feature type="transmembrane region" description="Helical" evidence="9">
    <location>
        <begin position="96"/>
        <end position="122"/>
    </location>
</feature>
<feature type="transmembrane region" description="Helical" evidence="9">
    <location>
        <begin position="307"/>
        <end position="332"/>
    </location>
</feature>
<dbReference type="InterPro" id="IPR004841">
    <property type="entry name" value="AA-permease/SLC12A_dom"/>
</dbReference>
<proteinExistence type="inferred from homology"/>